<protein>
    <recommendedName>
        <fullName evidence="4">Spore coat protein U domain-containing protein</fullName>
    </recommendedName>
</protein>
<dbReference type="AlphaFoldDB" id="A0A418VEM2"/>
<reference evidence="2 3" key="1">
    <citation type="submission" date="2018-09" db="EMBL/GenBank/DDBJ databases">
        <authorList>
            <person name="Zhu H."/>
        </authorList>
    </citation>
    <scope>NUCLEOTIDE SEQUENCE [LARGE SCALE GENOMIC DNA]</scope>
    <source>
        <strain evidence="2 3">K2S05-167</strain>
    </source>
</reference>
<keyword evidence="1" id="KW-0732">Signal</keyword>
<evidence type="ECO:0000313" key="2">
    <source>
        <dbReference type="EMBL" id="RJF74503.1"/>
    </source>
</evidence>
<dbReference type="EMBL" id="QYUJ01000010">
    <property type="protein sequence ID" value="RJF74503.1"/>
    <property type="molecule type" value="Genomic_DNA"/>
</dbReference>
<evidence type="ECO:0000313" key="3">
    <source>
        <dbReference type="Proteomes" id="UP000286287"/>
    </source>
</evidence>
<feature type="chain" id="PRO_5019206035" description="Spore coat protein U domain-containing protein" evidence="1">
    <location>
        <begin position="22"/>
        <end position="150"/>
    </location>
</feature>
<gene>
    <name evidence="2" type="ORF">D3875_04275</name>
</gene>
<comment type="caution">
    <text evidence="2">The sequence shown here is derived from an EMBL/GenBank/DDBJ whole genome shotgun (WGS) entry which is preliminary data.</text>
</comment>
<dbReference type="RefSeq" id="WP_119761495.1">
    <property type="nucleotide sequence ID" value="NZ_QYUJ01000010.1"/>
</dbReference>
<dbReference type="Proteomes" id="UP000286287">
    <property type="component" value="Unassembled WGS sequence"/>
</dbReference>
<name>A0A418VEM2_9DEIO</name>
<sequence>MKKIALFTLTAAAILATSAQAGTVTVPVTINATVQNSCVFDSGATQTASFSYDANTGSSAAASGGATLYCNKATVATLTTATSGTVALTKGTDTLTAKYTLNSVFSAAAGTGTYQDADKTVYTVAPSADAGQWSASSGSYSGQLTINVDF</sequence>
<organism evidence="2 3">
    <name type="scientific">Deinococcus cavernae</name>
    <dbReference type="NCBI Taxonomy" id="2320857"/>
    <lineage>
        <taxon>Bacteria</taxon>
        <taxon>Thermotogati</taxon>
        <taxon>Deinococcota</taxon>
        <taxon>Deinococci</taxon>
        <taxon>Deinococcales</taxon>
        <taxon>Deinococcaceae</taxon>
        <taxon>Deinococcus</taxon>
    </lineage>
</organism>
<accession>A0A418VEM2</accession>
<feature type="signal peptide" evidence="1">
    <location>
        <begin position="1"/>
        <end position="21"/>
    </location>
</feature>
<keyword evidence="3" id="KW-1185">Reference proteome</keyword>
<proteinExistence type="predicted"/>
<evidence type="ECO:0008006" key="4">
    <source>
        <dbReference type="Google" id="ProtNLM"/>
    </source>
</evidence>
<evidence type="ECO:0000256" key="1">
    <source>
        <dbReference type="SAM" id="SignalP"/>
    </source>
</evidence>